<comment type="caution">
    <text evidence="2">The sequence shown here is derived from an EMBL/GenBank/DDBJ whole genome shotgun (WGS) entry which is preliminary data.</text>
</comment>
<proteinExistence type="predicted"/>
<organism evidence="2 3">
    <name type="scientific">Cellvibrio zantedeschiae</name>
    <dbReference type="NCBI Taxonomy" id="1237077"/>
    <lineage>
        <taxon>Bacteria</taxon>
        <taxon>Pseudomonadati</taxon>
        <taxon>Pseudomonadota</taxon>
        <taxon>Gammaproteobacteria</taxon>
        <taxon>Cellvibrionales</taxon>
        <taxon>Cellvibrionaceae</taxon>
        <taxon>Cellvibrio</taxon>
    </lineage>
</organism>
<feature type="transmembrane region" description="Helical" evidence="1">
    <location>
        <begin position="55"/>
        <end position="74"/>
    </location>
</feature>
<keyword evidence="1" id="KW-1133">Transmembrane helix</keyword>
<name>A0ABQ3AT13_9GAMM</name>
<dbReference type="RefSeq" id="WP_189416090.1">
    <property type="nucleotide sequence ID" value="NZ_BMYZ01000001.1"/>
</dbReference>
<dbReference type="Proteomes" id="UP000619761">
    <property type="component" value="Unassembled WGS sequence"/>
</dbReference>
<accession>A0ABQ3AT13</accession>
<keyword evidence="1" id="KW-0472">Membrane</keyword>
<evidence type="ECO:0000313" key="3">
    <source>
        <dbReference type="Proteomes" id="UP000619761"/>
    </source>
</evidence>
<reference evidence="3" key="1">
    <citation type="journal article" date="2019" name="Int. J. Syst. Evol. Microbiol.">
        <title>The Global Catalogue of Microorganisms (GCM) 10K type strain sequencing project: providing services to taxonomists for standard genome sequencing and annotation.</title>
        <authorList>
            <consortium name="The Broad Institute Genomics Platform"/>
            <consortium name="The Broad Institute Genome Sequencing Center for Infectious Disease"/>
            <person name="Wu L."/>
            <person name="Ma J."/>
        </authorList>
    </citation>
    <scope>NUCLEOTIDE SEQUENCE [LARGE SCALE GENOMIC DNA]</scope>
    <source>
        <strain evidence="3">KCTC 32239</strain>
    </source>
</reference>
<dbReference type="InterPro" id="IPR018643">
    <property type="entry name" value="DUF2069_membrane"/>
</dbReference>
<feature type="transmembrane region" description="Helical" evidence="1">
    <location>
        <begin position="28"/>
        <end position="49"/>
    </location>
</feature>
<dbReference type="EMBL" id="BMYZ01000001">
    <property type="protein sequence ID" value="GGY65745.1"/>
    <property type="molecule type" value="Genomic_DNA"/>
</dbReference>
<evidence type="ECO:0000256" key="1">
    <source>
        <dbReference type="SAM" id="Phobius"/>
    </source>
</evidence>
<protein>
    <recommendedName>
        <fullName evidence="4">DUF2069 domain-containing protein</fullName>
    </recommendedName>
</protein>
<keyword evidence="1" id="KW-0812">Transmembrane</keyword>
<evidence type="ECO:0008006" key="4">
    <source>
        <dbReference type="Google" id="ProtNLM"/>
    </source>
</evidence>
<gene>
    <name evidence="2" type="ORF">GCM10011613_07030</name>
</gene>
<feature type="transmembrane region" description="Helical" evidence="1">
    <location>
        <begin position="105"/>
        <end position="124"/>
    </location>
</feature>
<keyword evidence="3" id="KW-1185">Reference proteome</keyword>
<sequence>MSDAAKTTMPTTEELNNALTQVNKKLRLGLWFTHISFGVFLLLMSWLNFQPADSSVKLWLVKIFPLLIFVPGFVKRKYRTYSWLCFGILPYFIWMTPLVMGRGAWSDWVMVILIVVLFISSMMTSRWMQQQSYLGWQISHTPSN</sequence>
<feature type="transmembrane region" description="Helical" evidence="1">
    <location>
        <begin position="81"/>
        <end position="99"/>
    </location>
</feature>
<dbReference type="Pfam" id="PF09842">
    <property type="entry name" value="DUF2069"/>
    <property type="match status" value="1"/>
</dbReference>
<evidence type="ECO:0000313" key="2">
    <source>
        <dbReference type="EMBL" id="GGY65745.1"/>
    </source>
</evidence>